<dbReference type="PANTHER" id="PTHR32322">
    <property type="entry name" value="INNER MEMBRANE TRANSPORTER"/>
    <property type="match status" value="1"/>
</dbReference>
<feature type="transmembrane region" description="Helical" evidence="6">
    <location>
        <begin position="7"/>
        <end position="27"/>
    </location>
</feature>
<comment type="caution">
    <text evidence="8">The sequence shown here is derived from an EMBL/GenBank/DDBJ whole genome shotgun (WGS) entry which is preliminary data.</text>
</comment>
<dbReference type="GO" id="GO:0005886">
    <property type="term" value="C:plasma membrane"/>
    <property type="evidence" value="ECO:0007669"/>
    <property type="project" value="UniProtKB-SubCell"/>
</dbReference>
<feature type="transmembrane region" description="Helical" evidence="6">
    <location>
        <begin position="125"/>
        <end position="145"/>
    </location>
</feature>
<evidence type="ECO:0000256" key="3">
    <source>
        <dbReference type="ARBA" id="ARBA00022692"/>
    </source>
</evidence>
<evidence type="ECO:0000256" key="5">
    <source>
        <dbReference type="ARBA" id="ARBA00023136"/>
    </source>
</evidence>
<keyword evidence="2" id="KW-1003">Cell membrane</keyword>
<keyword evidence="3 6" id="KW-0812">Transmembrane</keyword>
<feature type="transmembrane region" description="Helical" evidence="6">
    <location>
        <begin position="274"/>
        <end position="292"/>
    </location>
</feature>
<organism evidence="8">
    <name type="scientific">mine drainage metagenome</name>
    <dbReference type="NCBI Taxonomy" id="410659"/>
    <lineage>
        <taxon>unclassified sequences</taxon>
        <taxon>metagenomes</taxon>
        <taxon>ecological metagenomes</taxon>
    </lineage>
</organism>
<evidence type="ECO:0000256" key="2">
    <source>
        <dbReference type="ARBA" id="ARBA00022475"/>
    </source>
</evidence>
<dbReference type="InterPro" id="IPR000620">
    <property type="entry name" value="EamA_dom"/>
</dbReference>
<gene>
    <name evidence="8" type="primary">yijE_5</name>
    <name evidence="8" type="ORF">GALL_154070</name>
</gene>
<evidence type="ECO:0000259" key="7">
    <source>
        <dbReference type="Pfam" id="PF00892"/>
    </source>
</evidence>
<dbReference type="InterPro" id="IPR050638">
    <property type="entry name" value="AA-Vitamin_Transporters"/>
</dbReference>
<feature type="transmembrane region" description="Helical" evidence="6">
    <location>
        <begin position="214"/>
        <end position="236"/>
    </location>
</feature>
<dbReference type="PANTHER" id="PTHR32322:SF18">
    <property type="entry name" value="S-ADENOSYLMETHIONINE_S-ADENOSYLHOMOCYSTEINE TRANSPORTER"/>
    <property type="match status" value="1"/>
</dbReference>
<reference evidence="8" key="1">
    <citation type="submission" date="2016-10" db="EMBL/GenBank/DDBJ databases">
        <title>Sequence of Gallionella enrichment culture.</title>
        <authorList>
            <person name="Poehlein A."/>
            <person name="Muehling M."/>
            <person name="Daniel R."/>
        </authorList>
    </citation>
    <scope>NUCLEOTIDE SEQUENCE</scope>
</reference>
<dbReference type="SUPFAM" id="SSF103481">
    <property type="entry name" value="Multidrug resistance efflux transporter EmrE"/>
    <property type="match status" value="2"/>
</dbReference>
<feature type="transmembrane region" description="Helical" evidence="6">
    <location>
        <begin position="72"/>
        <end position="92"/>
    </location>
</feature>
<sequence length="305" mass="33311">MKTSTKATIRAFIALFILTVIWGYNWVVMKSALAYAGAFQFAALRTVIGALCLFAVLLVLRKPLRVKEIPTLILLGVLQTSGFTGVLIWALVEGGAGKTAVLTYTMPFWVMMLAWPLLGEKLKGMQWPAAALSTMGMLFILDPFHLGADKFSMFLAVLSGVFWALSVIVAKKLHQRTPDLDLFALTAWQMLFGSIPIVVVALLIPAPAIQWTPYFIGAVIFNSVFCNALAWLLWLYALQRLSAGVASMSSMLAPVIGVLAAWVQLHEVPNTTEFIGMTLIATSLLIISIVSIRKHTPIDPAMGQD</sequence>
<feature type="domain" description="EamA" evidence="7">
    <location>
        <begin position="152"/>
        <end position="288"/>
    </location>
</feature>
<evidence type="ECO:0000256" key="4">
    <source>
        <dbReference type="ARBA" id="ARBA00022989"/>
    </source>
</evidence>
<dbReference type="EMBL" id="MLJW01000074">
    <property type="protein sequence ID" value="OIR02456.1"/>
    <property type="molecule type" value="Genomic_DNA"/>
</dbReference>
<evidence type="ECO:0000256" key="1">
    <source>
        <dbReference type="ARBA" id="ARBA00004651"/>
    </source>
</evidence>
<protein>
    <submittedName>
        <fullName evidence="8">Putative inner membrane transporter yiJE</fullName>
    </submittedName>
</protein>
<proteinExistence type="predicted"/>
<feature type="domain" description="EamA" evidence="7">
    <location>
        <begin position="12"/>
        <end position="141"/>
    </location>
</feature>
<keyword evidence="5 6" id="KW-0472">Membrane</keyword>
<accession>A0A1J5SEJ6</accession>
<feature type="transmembrane region" description="Helical" evidence="6">
    <location>
        <begin position="243"/>
        <end position="262"/>
    </location>
</feature>
<dbReference type="AlphaFoldDB" id="A0A1J5SEJ6"/>
<feature type="transmembrane region" description="Helical" evidence="6">
    <location>
        <begin position="98"/>
        <end position="118"/>
    </location>
</feature>
<feature type="transmembrane region" description="Helical" evidence="6">
    <location>
        <begin position="151"/>
        <end position="170"/>
    </location>
</feature>
<evidence type="ECO:0000256" key="6">
    <source>
        <dbReference type="SAM" id="Phobius"/>
    </source>
</evidence>
<dbReference type="InterPro" id="IPR037185">
    <property type="entry name" value="EmrE-like"/>
</dbReference>
<name>A0A1J5SEJ6_9ZZZZ</name>
<evidence type="ECO:0000313" key="8">
    <source>
        <dbReference type="EMBL" id="OIR02456.1"/>
    </source>
</evidence>
<feature type="transmembrane region" description="Helical" evidence="6">
    <location>
        <begin position="33"/>
        <end position="60"/>
    </location>
</feature>
<comment type="subcellular location">
    <subcellularLocation>
        <location evidence="1">Cell membrane</location>
        <topology evidence="1">Multi-pass membrane protein</topology>
    </subcellularLocation>
</comment>
<keyword evidence="4 6" id="KW-1133">Transmembrane helix</keyword>
<dbReference type="Pfam" id="PF00892">
    <property type="entry name" value="EamA"/>
    <property type="match status" value="2"/>
</dbReference>
<feature type="transmembrane region" description="Helical" evidence="6">
    <location>
        <begin position="182"/>
        <end position="208"/>
    </location>
</feature>